<dbReference type="AlphaFoldDB" id="A0A4Z1T3T5"/>
<dbReference type="InterPro" id="IPR009057">
    <property type="entry name" value="Homeodomain-like_sf"/>
</dbReference>
<keyword evidence="2" id="KW-1185">Reference proteome</keyword>
<dbReference type="CDD" id="cd00167">
    <property type="entry name" value="SANT"/>
    <property type="match status" value="1"/>
</dbReference>
<dbReference type="InterPro" id="IPR001005">
    <property type="entry name" value="SANT/Myb"/>
</dbReference>
<name>A0A4Z1T3T5_GIAMU</name>
<reference evidence="1 2" key="1">
    <citation type="submission" date="2019-05" db="EMBL/GenBank/DDBJ databases">
        <title>The compact genome of Giardia muris reveals important steps in the evolution of intestinal protozoan parasites.</title>
        <authorList>
            <person name="Xu F."/>
            <person name="Jimenez-Gonzalez A."/>
            <person name="Einarsson E."/>
            <person name="Astvaldsson A."/>
            <person name="Peirasmaki D."/>
            <person name="Eckmann L."/>
            <person name="Andersson J.O."/>
            <person name="Svard S.G."/>
            <person name="Jerlstrom-Hultqvist J."/>
        </authorList>
    </citation>
    <scope>NUCLEOTIDE SEQUENCE [LARGE SCALE GENOMIC DNA]</scope>
    <source>
        <strain evidence="1 2">Roberts-Thomson</strain>
    </source>
</reference>
<comment type="caution">
    <text evidence="1">The sequence shown here is derived from an EMBL/GenBank/DDBJ whole genome shotgun (WGS) entry which is preliminary data.</text>
</comment>
<sequence>MRHIHIDVPPHERRLYCSAKPGCPSPPPWTRAEDIRLIAGYLIYGPNWKILEGLLPGRSTLGIHARMVRQVHIADQQPEKGQEDEVSIFYCALRQYIDATGSTLESCFLTHACYAVIPESSRSFWRAYIALLAH</sequence>
<accession>A0A4Z1T3T5</accession>
<dbReference type="VEuPathDB" id="GiardiaDB:GMRT_21130"/>
<dbReference type="SUPFAM" id="SSF46689">
    <property type="entry name" value="Homeodomain-like"/>
    <property type="match status" value="1"/>
</dbReference>
<evidence type="ECO:0000313" key="1">
    <source>
        <dbReference type="EMBL" id="TNJ30308.1"/>
    </source>
</evidence>
<evidence type="ECO:0008006" key="3">
    <source>
        <dbReference type="Google" id="ProtNLM"/>
    </source>
</evidence>
<proteinExistence type="predicted"/>
<organism evidence="1 2">
    <name type="scientific">Giardia muris</name>
    <dbReference type="NCBI Taxonomy" id="5742"/>
    <lineage>
        <taxon>Eukaryota</taxon>
        <taxon>Metamonada</taxon>
        <taxon>Diplomonadida</taxon>
        <taxon>Hexamitidae</taxon>
        <taxon>Giardiinae</taxon>
        <taxon>Giardia</taxon>
    </lineage>
</organism>
<dbReference type="Proteomes" id="UP000315496">
    <property type="component" value="Chromosome 1"/>
</dbReference>
<gene>
    <name evidence="1" type="ORF">GMRT_21130</name>
</gene>
<dbReference type="Gene3D" id="1.10.10.60">
    <property type="entry name" value="Homeodomain-like"/>
    <property type="match status" value="1"/>
</dbReference>
<evidence type="ECO:0000313" key="2">
    <source>
        <dbReference type="Proteomes" id="UP000315496"/>
    </source>
</evidence>
<dbReference type="EMBL" id="VDLU01000001">
    <property type="protein sequence ID" value="TNJ30308.1"/>
    <property type="molecule type" value="Genomic_DNA"/>
</dbReference>
<protein>
    <recommendedName>
        <fullName evidence="3">Myb-like DNA-binding domain-containing protein</fullName>
    </recommendedName>
</protein>